<evidence type="ECO:0000313" key="1">
    <source>
        <dbReference type="EMBL" id="TLC99663.1"/>
    </source>
</evidence>
<sequence length="108" mass="12495">MTQEKDLFINQYLENPEHFADIYNGTVFRGKQIIKPEDLSPAECNQSILLPDKSGRKKAVRRYRDVVKKTHLGAQFAILACENQTDVNYAMVIRSMLYDALNYTRPVQ</sequence>
<dbReference type="RefSeq" id="WP_044294861.1">
    <property type="nucleotide sequence ID" value="NZ_JTGN01000004.1"/>
</dbReference>
<evidence type="ECO:0008006" key="3">
    <source>
        <dbReference type="Google" id="ProtNLM"/>
    </source>
</evidence>
<reference evidence="1 2" key="1">
    <citation type="journal article" date="2019" name="Anaerobe">
        <title>Detection of Robinsoniella peoriensis in multiple bone samples of a trauma patient.</title>
        <authorList>
            <person name="Schrottner P."/>
            <person name="Hartwich K."/>
            <person name="Bunk B."/>
            <person name="Schober I."/>
            <person name="Helbig S."/>
            <person name="Rudolph W.W."/>
            <person name="Gunzer F."/>
        </authorList>
    </citation>
    <scope>NUCLEOTIDE SEQUENCE [LARGE SCALE GENOMIC DNA]</scope>
    <source>
        <strain evidence="1 2">DSM 106044</strain>
    </source>
</reference>
<name>A0A4U8Q5T2_9FIRM</name>
<gene>
    <name evidence="1" type="ORF">DSM106044_03455</name>
</gene>
<protein>
    <recommendedName>
        <fullName evidence="3">Transposase</fullName>
    </recommendedName>
</protein>
<dbReference type="EMBL" id="QGQD01000067">
    <property type="protein sequence ID" value="TLC99663.1"/>
    <property type="molecule type" value="Genomic_DNA"/>
</dbReference>
<accession>A0A4U8Q5T2</accession>
<keyword evidence="2" id="KW-1185">Reference proteome</keyword>
<dbReference type="AlphaFoldDB" id="A0A4U8Q5T2"/>
<dbReference type="Proteomes" id="UP000306509">
    <property type="component" value="Unassembled WGS sequence"/>
</dbReference>
<evidence type="ECO:0000313" key="2">
    <source>
        <dbReference type="Proteomes" id="UP000306509"/>
    </source>
</evidence>
<proteinExistence type="predicted"/>
<organism evidence="1 2">
    <name type="scientific">Robinsoniella peoriensis</name>
    <dbReference type="NCBI Taxonomy" id="180332"/>
    <lineage>
        <taxon>Bacteria</taxon>
        <taxon>Bacillati</taxon>
        <taxon>Bacillota</taxon>
        <taxon>Clostridia</taxon>
        <taxon>Lachnospirales</taxon>
        <taxon>Lachnospiraceae</taxon>
        <taxon>Robinsoniella</taxon>
    </lineage>
</organism>
<comment type="caution">
    <text evidence="1">The sequence shown here is derived from an EMBL/GenBank/DDBJ whole genome shotgun (WGS) entry which is preliminary data.</text>
</comment>